<sequence>MPQHDDDAAMNAATTPPRSPLTIDVAATPPPPPSSHHRASGPSPTSPLASSPARRRAAQLKLSAPAFYPGIGFVRDDGAQLSPPATSPIAAARSSPPAMSSLTAAMAAAATTAPDTSRMPRERPKLGSAPASWDRRLAQRQKQIDYGKTPAFDAVAMALAADMDDLASNVSSEPALRTTAAPLVVAAFLDPRHPPLVPPPPPPRLPWSGDISVAGQSQGPR</sequence>
<feature type="region of interest" description="Disordered" evidence="1">
    <location>
        <begin position="74"/>
        <end position="135"/>
    </location>
</feature>
<evidence type="ECO:0000256" key="1">
    <source>
        <dbReference type="SAM" id="MobiDB-lite"/>
    </source>
</evidence>
<accession>A0A0L0ST35</accession>
<organism evidence="2 3">
    <name type="scientific">Allomyces macrogynus (strain ATCC 38327)</name>
    <name type="common">Allomyces javanicus var. macrogynus</name>
    <dbReference type="NCBI Taxonomy" id="578462"/>
    <lineage>
        <taxon>Eukaryota</taxon>
        <taxon>Fungi</taxon>
        <taxon>Fungi incertae sedis</taxon>
        <taxon>Blastocladiomycota</taxon>
        <taxon>Blastocladiomycetes</taxon>
        <taxon>Blastocladiales</taxon>
        <taxon>Blastocladiaceae</taxon>
        <taxon>Allomyces</taxon>
    </lineage>
</organism>
<gene>
    <name evidence="2" type="ORF">AMAG_09704</name>
</gene>
<reference evidence="3" key="2">
    <citation type="submission" date="2009-11" db="EMBL/GenBank/DDBJ databases">
        <title>The Genome Sequence of Allomyces macrogynus strain ATCC 38327.</title>
        <authorList>
            <consortium name="The Broad Institute Genome Sequencing Platform"/>
            <person name="Russ C."/>
            <person name="Cuomo C."/>
            <person name="Shea T."/>
            <person name="Young S.K."/>
            <person name="Zeng Q."/>
            <person name="Koehrsen M."/>
            <person name="Haas B."/>
            <person name="Borodovsky M."/>
            <person name="Guigo R."/>
            <person name="Alvarado L."/>
            <person name="Berlin A."/>
            <person name="Borenstein D."/>
            <person name="Chen Z."/>
            <person name="Engels R."/>
            <person name="Freedman E."/>
            <person name="Gellesch M."/>
            <person name="Goldberg J."/>
            <person name="Griggs A."/>
            <person name="Gujja S."/>
            <person name="Heiman D."/>
            <person name="Hepburn T."/>
            <person name="Howarth C."/>
            <person name="Jen D."/>
            <person name="Larson L."/>
            <person name="Lewis B."/>
            <person name="Mehta T."/>
            <person name="Park D."/>
            <person name="Pearson M."/>
            <person name="Roberts A."/>
            <person name="Saif S."/>
            <person name="Shenoy N."/>
            <person name="Sisk P."/>
            <person name="Stolte C."/>
            <person name="Sykes S."/>
            <person name="Walk T."/>
            <person name="White J."/>
            <person name="Yandava C."/>
            <person name="Burger G."/>
            <person name="Gray M.W."/>
            <person name="Holland P.W.H."/>
            <person name="King N."/>
            <person name="Lang F.B.F."/>
            <person name="Roger A.J."/>
            <person name="Ruiz-Trillo I."/>
            <person name="Lander E."/>
            <person name="Nusbaum C."/>
        </authorList>
    </citation>
    <scope>NUCLEOTIDE SEQUENCE [LARGE SCALE GENOMIC DNA]</scope>
    <source>
        <strain evidence="3">ATCC 38327</strain>
    </source>
</reference>
<evidence type="ECO:0000313" key="2">
    <source>
        <dbReference type="EMBL" id="KNE65723.1"/>
    </source>
</evidence>
<dbReference type="VEuPathDB" id="FungiDB:AMAG_09704"/>
<dbReference type="EMBL" id="GG745348">
    <property type="protein sequence ID" value="KNE65723.1"/>
    <property type="molecule type" value="Genomic_DNA"/>
</dbReference>
<feature type="region of interest" description="Disordered" evidence="1">
    <location>
        <begin position="191"/>
        <end position="221"/>
    </location>
</feature>
<reference evidence="2 3" key="1">
    <citation type="submission" date="2009-11" db="EMBL/GenBank/DDBJ databases">
        <title>Annotation of Allomyces macrogynus ATCC 38327.</title>
        <authorList>
            <consortium name="The Broad Institute Genome Sequencing Platform"/>
            <person name="Russ C."/>
            <person name="Cuomo C."/>
            <person name="Burger G."/>
            <person name="Gray M.W."/>
            <person name="Holland P.W.H."/>
            <person name="King N."/>
            <person name="Lang F.B.F."/>
            <person name="Roger A.J."/>
            <person name="Ruiz-Trillo I."/>
            <person name="Young S.K."/>
            <person name="Zeng Q."/>
            <person name="Gargeya S."/>
            <person name="Fitzgerald M."/>
            <person name="Haas B."/>
            <person name="Abouelleil A."/>
            <person name="Alvarado L."/>
            <person name="Arachchi H.M."/>
            <person name="Berlin A."/>
            <person name="Chapman S.B."/>
            <person name="Gearin G."/>
            <person name="Goldberg J."/>
            <person name="Griggs A."/>
            <person name="Gujja S."/>
            <person name="Hansen M."/>
            <person name="Heiman D."/>
            <person name="Howarth C."/>
            <person name="Larimer J."/>
            <person name="Lui A."/>
            <person name="MacDonald P.J.P."/>
            <person name="McCowen C."/>
            <person name="Montmayeur A."/>
            <person name="Murphy C."/>
            <person name="Neiman D."/>
            <person name="Pearson M."/>
            <person name="Priest M."/>
            <person name="Roberts A."/>
            <person name="Saif S."/>
            <person name="Shea T."/>
            <person name="Sisk P."/>
            <person name="Stolte C."/>
            <person name="Sykes S."/>
            <person name="Wortman J."/>
            <person name="Nusbaum C."/>
            <person name="Birren B."/>
        </authorList>
    </citation>
    <scope>NUCLEOTIDE SEQUENCE [LARGE SCALE GENOMIC DNA]</scope>
    <source>
        <strain evidence="2 3">ATCC 38327</strain>
    </source>
</reference>
<protein>
    <submittedName>
        <fullName evidence="2">Uncharacterized protein</fullName>
    </submittedName>
</protein>
<feature type="compositionally biased region" description="Pro residues" evidence="1">
    <location>
        <begin position="194"/>
        <end position="205"/>
    </location>
</feature>
<dbReference type="AlphaFoldDB" id="A0A0L0ST35"/>
<proteinExistence type="predicted"/>
<feature type="compositionally biased region" description="Low complexity" evidence="1">
    <location>
        <begin position="40"/>
        <end position="52"/>
    </location>
</feature>
<feature type="compositionally biased region" description="Low complexity" evidence="1">
    <location>
        <begin position="82"/>
        <end position="114"/>
    </location>
</feature>
<dbReference type="Proteomes" id="UP000054350">
    <property type="component" value="Unassembled WGS sequence"/>
</dbReference>
<feature type="region of interest" description="Disordered" evidence="1">
    <location>
        <begin position="1"/>
        <end position="57"/>
    </location>
</feature>
<name>A0A0L0ST35_ALLM3</name>
<evidence type="ECO:0000313" key="3">
    <source>
        <dbReference type="Proteomes" id="UP000054350"/>
    </source>
</evidence>
<keyword evidence="3" id="KW-1185">Reference proteome</keyword>